<dbReference type="PROSITE" id="PS01087">
    <property type="entry name" value="RADICAL_ACTIVATING"/>
    <property type="match status" value="1"/>
</dbReference>
<keyword evidence="5" id="KW-0479">Metal-binding</keyword>
<dbReference type="PIRSF" id="PIRSF000371">
    <property type="entry name" value="PFL_act_enz"/>
    <property type="match status" value="1"/>
</dbReference>
<dbReference type="SFLD" id="SFLDG01118">
    <property type="entry name" value="activating_enzymes__group_2"/>
    <property type="match status" value="1"/>
</dbReference>
<dbReference type="Gene3D" id="3.30.70.20">
    <property type="match status" value="1"/>
</dbReference>
<comment type="similarity">
    <text evidence="2">Belongs to the organic radical-activating enzymes family.</text>
</comment>
<comment type="catalytic activity">
    <reaction evidence="9">
        <text>glycyl-[protein] + reduced [flavodoxin] + S-adenosyl-L-methionine = glycin-2-yl radical-[protein] + semiquinone [flavodoxin] + 5'-deoxyadenosine + L-methionine + H(+)</text>
        <dbReference type="Rhea" id="RHEA:61976"/>
        <dbReference type="Rhea" id="RHEA-COMP:10622"/>
        <dbReference type="Rhea" id="RHEA-COMP:14480"/>
        <dbReference type="Rhea" id="RHEA-COMP:15993"/>
        <dbReference type="Rhea" id="RHEA-COMP:15994"/>
        <dbReference type="ChEBI" id="CHEBI:15378"/>
        <dbReference type="ChEBI" id="CHEBI:17319"/>
        <dbReference type="ChEBI" id="CHEBI:29947"/>
        <dbReference type="ChEBI" id="CHEBI:32722"/>
        <dbReference type="ChEBI" id="CHEBI:57618"/>
        <dbReference type="ChEBI" id="CHEBI:57844"/>
        <dbReference type="ChEBI" id="CHEBI:59789"/>
        <dbReference type="ChEBI" id="CHEBI:140311"/>
    </reaction>
</comment>
<evidence type="ECO:0000256" key="8">
    <source>
        <dbReference type="ARBA" id="ARBA00023014"/>
    </source>
</evidence>
<protein>
    <submittedName>
        <fullName evidence="12">Glycyl-radical enzyme activating protein</fullName>
    </submittedName>
</protein>
<dbReference type="PROSITE" id="PS51918">
    <property type="entry name" value="RADICAL_SAM"/>
    <property type="match status" value="1"/>
</dbReference>
<proteinExistence type="inferred from homology"/>
<keyword evidence="4" id="KW-0949">S-adenosyl-L-methionine</keyword>
<organism evidence="12 13">
    <name type="scientific">Clostridium ganghwense</name>
    <dbReference type="NCBI Taxonomy" id="312089"/>
    <lineage>
        <taxon>Bacteria</taxon>
        <taxon>Bacillati</taxon>
        <taxon>Bacillota</taxon>
        <taxon>Clostridia</taxon>
        <taxon>Eubacteriales</taxon>
        <taxon>Clostridiaceae</taxon>
        <taxon>Clostridium</taxon>
    </lineage>
</organism>
<dbReference type="PANTHER" id="PTHR30352:SF4">
    <property type="entry name" value="PYRUVATE FORMATE-LYASE 2-ACTIVATING ENZYME"/>
    <property type="match status" value="1"/>
</dbReference>
<evidence type="ECO:0000259" key="11">
    <source>
        <dbReference type="PROSITE" id="PS51918"/>
    </source>
</evidence>
<keyword evidence="13" id="KW-1185">Reference proteome</keyword>
<evidence type="ECO:0000259" key="10">
    <source>
        <dbReference type="PROSITE" id="PS51379"/>
    </source>
</evidence>
<evidence type="ECO:0000256" key="2">
    <source>
        <dbReference type="ARBA" id="ARBA00009777"/>
    </source>
</evidence>
<dbReference type="SUPFAM" id="SSF102114">
    <property type="entry name" value="Radical SAM enzymes"/>
    <property type="match status" value="1"/>
</dbReference>
<dbReference type="Proteomes" id="UP001079657">
    <property type="component" value="Unassembled WGS sequence"/>
</dbReference>
<dbReference type="InterPro" id="IPR012839">
    <property type="entry name" value="Organic_radical_activase"/>
</dbReference>
<dbReference type="PROSITE" id="PS51379">
    <property type="entry name" value="4FE4S_FER_2"/>
    <property type="match status" value="2"/>
</dbReference>
<dbReference type="Pfam" id="PF04055">
    <property type="entry name" value="Radical_SAM"/>
    <property type="match status" value="1"/>
</dbReference>
<dbReference type="Pfam" id="PF13353">
    <property type="entry name" value="Fer4_12"/>
    <property type="match status" value="1"/>
</dbReference>
<dbReference type="InterPro" id="IPR007197">
    <property type="entry name" value="rSAM"/>
</dbReference>
<dbReference type="NCBIfam" id="TIGR02494">
    <property type="entry name" value="PFLE_PFLC"/>
    <property type="match status" value="1"/>
</dbReference>
<evidence type="ECO:0000256" key="4">
    <source>
        <dbReference type="ARBA" id="ARBA00022691"/>
    </source>
</evidence>
<dbReference type="Gene3D" id="3.20.20.70">
    <property type="entry name" value="Aldolase class I"/>
    <property type="match status" value="1"/>
</dbReference>
<keyword evidence="6" id="KW-0560">Oxidoreductase</keyword>
<feature type="domain" description="Radical SAM core" evidence="11">
    <location>
        <begin position="15"/>
        <end position="293"/>
    </location>
</feature>
<dbReference type="PROSITE" id="PS00198">
    <property type="entry name" value="4FE4S_FER_1"/>
    <property type="match status" value="1"/>
</dbReference>
<comment type="cofactor">
    <cofactor evidence="1">
        <name>[4Fe-4S] cluster</name>
        <dbReference type="ChEBI" id="CHEBI:49883"/>
    </cofactor>
</comment>
<feature type="domain" description="4Fe-4S ferredoxin-type" evidence="10">
    <location>
        <begin position="75"/>
        <end position="104"/>
    </location>
</feature>
<dbReference type="InterPro" id="IPR013785">
    <property type="entry name" value="Aldolase_TIM"/>
</dbReference>
<dbReference type="SUPFAM" id="SSF54862">
    <property type="entry name" value="4Fe-4S ferredoxins"/>
    <property type="match status" value="1"/>
</dbReference>
<accession>A0ABT4CUP4</accession>
<dbReference type="InterPro" id="IPR058240">
    <property type="entry name" value="rSAM_sf"/>
</dbReference>
<dbReference type="SFLD" id="SFLDG01066">
    <property type="entry name" value="organic_radical-activating_enz"/>
    <property type="match status" value="1"/>
</dbReference>
<dbReference type="InterPro" id="IPR034457">
    <property type="entry name" value="Organic_radical-activating"/>
</dbReference>
<evidence type="ECO:0000256" key="3">
    <source>
        <dbReference type="ARBA" id="ARBA00022485"/>
    </source>
</evidence>
<dbReference type="InterPro" id="IPR001989">
    <property type="entry name" value="Radical_activat_CS"/>
</dbReference>
<dbReference type="Pfam" id="PF12838">
    <property type="entry name" value="Fer4_7"/>
    <property type="match status" value="1"/>
</dbReference>
<dbReference type="SFLD" id="SFLDS00029">
    <property type="entry name" value="Radical_SAM"/>
    <property type="match status" value="1"/>
</dbReference>
<dbReference type="PANTHER" id="PTHR30352">
    <property type="entry name" value="PYRUVATE FORMATE-LYASE-ACTIVATING ENZYME"/>
    <property type="match status" value="1"/>
</dbReference>
<comment type="caution">
    <text evidence="12">The sequence shown here is derived from an EMBL/GenBank/DDBJ whole genome shotgun (WGS) entry which is preliminary data.</text>
</comment>
<dbReference type="InterPro" id="IPR017900">
    <property type="entry name" value="4Fe4S_Fe_S_CS"/>
</dbReference>
<dbReference type="EMBL" id="JAPQES010000015">
    <property type="protein sequence ID" value="MCY6372805.1"/>
    <property type="molecule type" value="Genomic_DNA"/>
</dbReference>
<evidence type="ECO:0000256" key="7">
    <source>
        <dbReference type="ARBA" id="ARBA00023004"/>
    </source>
</evidence>
<evidence type="ECO:0000256" key="9">
    <source>
        <dbReference type="ARBA" id="ARBA00047365"/>
    </source>
</evidence>
<keyword evidence="8" id="KW-0411">Iron-sulfur</keyword>
<evidence type="ECO:0000313" key="13">
    <source>
        <dbReference type="Proteomes" id="UP001079657"/>
    </source>
</evidence>
<evidence type="ECO:0000313" key="12">
    <source>
        <dbReference type="EMBL" id="MCY6372805.1"/>
    </source>
</evidence>
<keyword evidence="7" id="KW-0408">Iron</keyword>
<dbReference type="RefSeq" id="WP_268051868.1">
    <property type="nucleotide sequence ID" value="NZ_JAPQES010000015.1"/>
</dbReference>
<gene>
    <name evidence="12" type="ORF">OXH55_19645</name>
</gene>
<evidence type="ECO:0000256" key="6">
    <source>
        <dbReference type="ARBA" id="ARBA00023002"/>
    </source>
</evidence>
<dbReference type="InterPro" id="IPR040074">
    <property type="entry name" value="BssD/PflA/YjjW"/>
</dbReference>
<sequence length="300" mass="34050">MIKTTICEIERYAVHDGPGIRTVVFLKGCPLKCLWCSNPETQRKQNEIYYNSKKCIMCERCVDACKEKALRVKEDRISIDREKCTSCGACTKECPMGALNLVGKFMSVQEVFQEVNKDMVFYQQSQGGITISGGEVLIHGDFTVALLKECKKNYINTAIETSGFGNYETLKSISVYADLIMFDIKHTNNDTHKKLTGVENKTILDNLNKLSKIHRNIIIRVPLITGLNDSIENIENTVKIAEQYGIKEVHLLPYHSLGKEKYKQLQKKYALENIQSPEEIHVNKLKKLIESYSIKCVIGG</sequence>
<evidence type="ECO:0000256" key="5">
    <source>
        <dbReference type="ARBA" id="ARBA00022723"/>
    </source>
</evidence>
<reference evidence="12" key="1">
    <citation type="submission" date="2022-12" db="EMBL/GenBank/DDBJ databases">
        <authorList>
            <person name="Wang J."/>
        </authorList>
    </citation>
    <scope>NUCLEOTIDE SEQUENCE</scope>
    <source>
        <strain evidence="12">HY-42-06</strain>
    </source>
</reference>
<keyword evidence="3" id="KW-0004">4Fe-4S</keyword>
<dbReference type="InterPro" id="IPR017896">
    <property type="entry name" value="4Fe4S_Fe-S-bd"/>
</dbReference>
<evidence type="ECO:0000256" key="1">
    <source>
        <dbReference type="ARBA" id="ARBA00001966"/>
    </source>
</evidence>
<feature type="domain" description="4Fe-4S ferredoxin-type" evidence="10">
    <location>
        <begin position="46"/>
        <end position="74"/>
    </location>
</feature>
<name>A0ABT4CUP4_9CLOT</name>